<evidence type="ECO:0000313" key="1">
    <source>
        <dbReference type="EMBL" id="CAB0002050.1"/>
    </source>
</evidence>
<sequence>MDLGHEYESLVLSSVYHWRLTEAATTKASSIPRTIILGMKNSLWRHWNAGLKNWVRNFLLQNEFSPMD</sequence>
<dbReference type="Proteomes" id="UP000479000">
    <property type="component" value="Unassembled WGS sequence"/>
</dbReference>
<name>A0A6H5GGP1_9HEMI</name>
<gene>
    <name evidence="1" type="ORF">NTEN_LOCUS7837</name>
</gene>
<proteinExistence type="predicted"/>
<accession>A0A6H5GGP1</accession>
<organism evidence="1 2">
    <name type="scientific">Nesidiocoris tenuis</name>
    <dbReference type="NCBI Taxonomy" id="355587"/>
    <lineage>
        <taxon>Eukaryota</taxon>
        <taxon>Metazoa</taxon>
        <taxon>Ecdysozoa</taxon>
        <taxon>Arthropoda</taxon>
        <taxon>Hexapoda</taxon>
        <taxon>Insecta</taxon>
        <taxon>Pterygota</taxon>
        <taxon>Neoptera</taxon>
        <taxon>Paraneoptera</taxon>
        <taxon>Hemiptera</taxon>
        <taxon>Heteroptera</taxon>
        <taxon>Panheteroptera</taxon>
        <taxon>Cimicomorpha</taxon>
        <taxon>Miridae</taxon>
        <taxon>Dicyphina</taxon>
        <taxon>Nesidiocoris</taxon>
    </lineage>
</organism>
<protein>
    <submittedName>
        <fullName evidence="1">Uncharacterized protein</fullName>
    </submittedName>
</protein>
<keyword evidence="2" id="KW-1185">Reference proteome</keyword>
<dbReference type="EMBL" id="CADCXU010011910">
    <property type="protein sequence ID" value="CAB0002050.1"/>
    <property type="molecule type" value="Genomic_DNA"/>
</dbReference>
<reference evidence="1 2" key="1">
    <citation type="submission" date="2020-02" db="EMBL/GenBank/DDBJ databases">
        <authorList>
            <person name="Ferguson B K."/>
        </authorList>
    </citation>
    <scope>NUCLEOTIDE SEQUENCE [LARGE SCALE GENOMIC DNA]</scope>
</reference>
<evidence type="ECO:0000313" key="2">
    <source>
        <dbReference type="Proteomes" id="UP000479000"/>
    </source>
</evidence>
<dbReference type="AlphaFoldDB" id="A0A6H5GGP1"/>